<reference evidence="15" key="1">
    <citation type="submission" date="2022-04" db="EMBL/GenBank/DDBJ databases">
        <authorList>
            <person name="Criscuolo A."/>
        </authorList>
    </citation>
    <scope>NUCLEOTIDE SEQUENCE</scope>
    <source>
        <strain evidence="15">CIP111895</strain>
    </source>
</reference>
<evidence type="ECO:0000256" key="7">
    <source>
        <dbReference type="ARBA" id="ARBA00022723"/>
    </source>
</evidence>
<feature type="domain" description="Cytochrome b561 bacterial/Ni-hydrogenase" evidence="14">
    <location>
        <begin position="47"/>
        <end position="251"/>
    </location>
</feature>
<feature type="transmembrane region" description="Helical" evidence="13">
    <location>
        <begin position="54"/>
        <end position="73"/>
    </location>
</feature>
<keyword evidence="3" id="KW-0813">Transport</keyword>
<dbReference type="PANTHER" id="PTHR30485:SF0">
    <property type="entry name" value="NI_FE-HYDROGENASE 1 B-TYPE CYTOCHROME SUBUNIT-RELATED"/>
    <property type="match status" value="1"/>
</dbReference>
<feature type="region of interest" description="Disordered" evidence="12">
    <location>
        <begin position="1"/>
        <end position="23"/>
    </location>
</feature>
<evidence type="ECO:0000256" key="2">
    <source>
        <dbReference type="ARBA" id="ARBA00008622"/>
    </source>
</evidence>
<dbReference type="InterPro" id="IPR051542">
    <property type="entry name" value="Hydrogenase_cytochrome"/>
</dbReference>
<evidence type="ECO:0000256" key="5">
    <source>
        <dbReference type="ARBA" id="ARBA00022617"/>
    </source>
</evidence>
<dbReference type="SUPFAM" id="SSF81342">
    <property type="entry name" value="Transmembrane di-heme cytochromes"/>
    <property type="match status" value="1"/>
</dbReference>
<sequence length="266" mass="31365">MAELMPNIPTQTPGQSHDKPGINSENTFHPERPIVYKQINNEVRAYVWQLPVRIFHWVNMLAILLLMGTGIYIGKPFASAGIPEEAYFSNLMGWMRYIHFFAAFLFVICLMFRLYWVAVGNKFATSNPLRWIFWKEVFETIKYYIFLKNKKPHYVGHNPLAQLSYWIFIGLGSWIVMLTGFYMYFEPQQESFWAKLFVWVPYLFGGESYTLRSWHHLTAWGFMLFMVIHIYMAFRDDYLERNGSISSMITGYKTTTKKSVGEKNGK</sequence>
<evidence type="ECO:0000256" key="1">
    <source>
        <dbReference type="ARBA" id="ARBA00004651"/>
    </source>
</evidence>
<evidence type="ECO:0000256" key="3">
    <source>
        <dbReference type="ARBA" id="ARBA00022448"/>
    </source>
</evidence>
<feature type="transmembrane region" description="Helical" evidence="13">
    <location>
        <begin position="94"/>
        <end position="116"/>
    </location>
</feature>
<evidence type="ECO:0000256" key="9">
    <source>
        <dbReference type="ARBA" id="ARBA00022989"/>
    </source>
</evidence>
<name>A0ABN8KSG3_9BACI</name>
<keyword evidence="16" id="KW-1185">Reference proteome</keyword>
<gene>
    <name evidence="15" type="primary">hupC</name>
    <name evidence="15" type="ORF">BACCIP111895_02718</name>
</gene>
<dbReference type="PRINTS" id="PR00161">
    <property type="entry name" value="NIHGNASECYTB"/>
</dbReference>
<dbReference type="PROSITE" id="PS00883">
    <property type="entry name" value="NI_HGENASE_CYTB_2"/>
    <property type="match status" value="1"/>
</dbReference>
<evidence type="ECO:0000256" key="6">
    <source>
        <dbReference type="ARBA" id="ARBA00022692"/>
    </source>
</evidence>
<dbReference type="InterPro" id="IPR016174">
    <property type="entry name" value="Di-haem_cyt_TM"/>
</dbReference>
<evidence type="ECO:0000256" key="11">
    <source>
        <dbReference type="ARBA" id="ARBA00023136"/>
    </source>
</evidence>
<keyword evidence="8" id="KW-0249">Electron transport</keyword>
<evidence type="ECO:0000313" key="16">
    <source>
        <dbReference type="Proteomes" id="UP000838308"/>
    </source>
</evidence>
<dbReference type="InterPro" id="IPR000516">
    <property type="entry name" value="Ni-dep_Hydgase_cyt-B"/>
</dbReference>
<evidence type="ECO:0000256" key="4">
    <source>
        <dbReference type="ARBA" id="ARBA00022475"/>
    </source>
</evidence>
<keyword evidence="9 13" id="KW-1133">Transmembrane helix</keyword>
<dbReference type="RefSeq" id="WP_248735815.1">
    <property type="nucleotide sequence ID" value="NZ_CALBWS010000017.1"/>
</dbReference>
<dbReference type="Proteomes" id="UP000838308">
    <property type="component" value="Unassembled WGS sequence"/>
</dbReference>
<comment type="similarity">
    <text evidence="2">Belongs to the HupC/HyaC/HydC family.</text>
</comment>
<evidence type="ECO:0000256" key="12">
    <source>
        <dbReference type="SAM" id="MobiDB-lite"/>
    </source>
</evidence>
<dbReference type="InterPro" id="IPR011577">
    <property type="entry name" value="Cyt_b561_bac/Ni-Hgenase"/>
</dbReference>
<keyword evidence="7" id="KW-0479">Metal-binding</keyword>
<dbReference type="PANTHER" id="PTHR30485">
    <property type="entry name" value="NI/FE-HYDROGENASE 1 B-TYPE CYTOCHROME SUBUNIT"/>
    <property type="match status" value="1"/>
</dbReference>
<evidence type="ECO:0000313" key="15">
    <source>
        <dbReference type="EMBL" id="CAH2715534.1"/>
    </source>
</evidence>
<dbReference type="Pfam" id="PF01292">
    <property type="entry name" value="Ni_hydr_CYTB"/>
    <property type="match status" value="1"/>
</dbReference>
<comment type="subcellular location">
    <subcellularLocation>
        <location evidence="1">Cell membrane</location>
        <topology evidence="1">Multi-pass membrane protein</topology>
    </subcellularLocation>
</comment>
<dbReference type="Gene3D" id="1.20.950.20">
    <property type="entry name" value="Transmembrane di-heme cytochromes, Chain C"/>
    <property type="match status" value="1"/>
</dbReference>
<accession>A0ABN8KSG3</accession>
<keyword evidence="11 13" id="KW-0472">Membrane</keyword>
<comment type="caution">
    <text evidence="15">The sequence shown here is derived from an EMBL/GenBank/DDBJ whole genome shotgun (WGS) entry which is preliminary data.</text>
</comment>
<feature type="transmembrane region" description="Helical" evidence="13">
    <location>
        <begin position="217"/>
        <end position="234"/>
    </location>
</feature>
<dbReference type="EMBL" id="CALBWS010000017">
    <property type="protein sequence ID" value="CAH2715534.1"/>
    <property type="molecule type" value="Genomic_DNA"/>
</dbReference>
<keyword evidence="10" id="KW-0408">Iron</keyword>
<keyword evidence="6 13" id="KW-0812">Transmembrane</keyword>
<evidence type="ECO:0000256" key="10">
    <source>
        <dbReference type="ARBA" id="ARBA00023004"/>
    </source>
</evidence>
<protein>
    <submittedName>
        <fullName evidence="15">Ni/Fe-hydrogenase B-type cytochrome subunit</fullName>
    </submittedName>
</protein>
<dbReference type="NCBIfam" id="TIGR02125">
    <property type="entry name" value="CytB-hydogenase"/>
    <property type="match status" value="1"/>
</dbReference>
<evidence type="ECO:0000259" key="14">
    <source>
        <dbReference type="Pfam" id="PF01292"/>
    </source>
</evidence>
<organism evidence="15 16">
    <name type="scientific">Neobacillus rhizosphaerae</name>
    <dbReference type="NCBI Taxonomy" id="2880965"/>
    <lineage>
        <taxon>Bacteria</taxon>
        <taxon>Bacillati</taxon>
        <taxon>Bacillota</taxon>
        <taxon>Bacilli</taxon>
        <taxon>Bacillales</taxon>
        <taxon>Bacillaceae</taxon>
        <taxon>Neobacillus</taxon>
    </lineage>
</organism>
<proteinExistence type="inferred from homology"/>
<keyword evidence="5" id="KW-0349">Heme</keyword>
<evidence type="ECO:0000256" key="13">
    <source>
        <dbReference type="SAM" id="Phobius"/>
    </source>
</evidence>
<evidence type="ECO:0000256" key="8">
    <source>
        <dbReference type="ARBA" id="ARBA00022982"/>
    </source>
</evidence>
<keyword evidence="4" id="KW-1003">Cell membrane</keyword>
<feature type="transmembrane region" description="Helical" evidence="13">
    <location>
        <begin position="163"/>
        <end position="185"/>
    </location>
</feature>